<dbReference type="PROSITE" id="PS51450">
    <property type="entry name" value="LRR"/>
    <property type="match status" value="3"/>
</dbReference>
<accession>A0AAD8J0R7</accession>
<dbReference type="GO" id="GO:0051707">
    <property type="term" value="P:response to other organism"/>
    <property type="evidence" value="ECO:0007669"/>
    <property type="project" value="UniProtKB-ARBA"/>
</dbReference>
<evidence type="ECO:0000259" key="10">
    <source>
        <dbReference type="Pfam" id="PF23247"/>
    </source>
</evidence>
<comment type="subcellular location">
    <subcellularLocation>
        <location evidence="1">Membrane</location>
        <topology evidence="1">Single-pass type II membrane protein</topology>
    </subcellularLocation>
</comment>
<dbReference type="GO" id="GO:0016020">
    <property type="term" value="C:membrane"/>
    <property type="evidence" value="ECO:0007669"/>
    <property type="project" value="UniProtKB-SubCell"/>
</dbReference>
<evidence type="ECO:0000256" key="8">
    <source>
        <dbReference type="SAM" id="MobiDB-lite"/>
    </source>
</evidence>
<dbReference type="InterPro" id="IPR003406">
    <property type="entry name" value="Glyco_trans_14"/>
</dbReference>
<keyword evidence="5" id="KW-0677">Repeat</keyword>
<reference evidence="11" key="2">
    <citation type="submission" date="2023-05" db="EMBL/GenBank/DDBJ databases">
        <authorList>
            <person name="Schelkunov M.I."/>
        </authorList>
    </citation>
    <scope>NUCLEOTIDE SEQUENCE</scope>
    <source>
        <strain evidence="11">Hsosn_3</strain>
        <tissue evidence="11">Leaf</tissue>
    </source>
</reference>
<sequence>MELELNEKFKKIFEKLEDNETRKIVIFGEPGVGKTWMAKKLSEHALQKDCFDYSIWIYMCRVYDEKTLLETVARQMSLQLEYSDEWEKTDESEADHEKEAIDDKKEANDKKEAVDENKVAKKKEESEKFQKDLKVSITEKSDNNRILLVLDDEGSKTKEGEIMERLLKLLDLYKEGISFKIMVTTTEINTTIQATNEIRFELKPLADQLLSSFLGERIGSNTLAEEFLAKCKILPKSLPIADVIVVAKALSHFGKDDNGVKLLENAFGMYNDKHNVMRLLFEGYELLPISILFDFLYKGNHFFRNSGSVHYSELITYWILEGYLGHISPIQKAFETGHHIVMELIECHMLKELDAGYVMMNVDKRVSGLSDWRDMGFHETVIIGLATVFVYNKWAGFGRITHKDGVVRTLFKDNEGKNLSTLILDGNYFGVEDLEKFLKFERVHVLAVFHPTMKELPKLVHDLTTLDVLVLRGCDFLEKFDHNLSSNLTILEISGAISLTKLPDDFFGAMSELRSLNLSELQIESLPPSLFNLKEIRWLILRGCSRLKKVSGSLRNLENLLHLDLSNASSFESFTDTNFHSNKELRILNVSNTKIKTLPLLKELKKLTHLLLSDCADLDRLRSIAPLTSLQTLDISGATKFKEFHDLSLEMVGKLSTINLSDTSLELLPSHVSHPRQIILKRCLKFKQLDCMDSLENLEILDLSGSTQMSKIEDGFFHSSTSLQELRLSETKVTSLPSLSKLHNLRQLLLSHCESLQELPELNGLVKLEELDASNCTSLKVIPDQSFENMSHLRILNLSNTKIESLPTLPNPSSLLKLFLENCSNLKKFPSDIKLPELEELYLSGVELSGEDRVEFLKDVSCLQILDLSKTHVEKLPSMSKLKNLKVLCLRGCKNLKFVPDLETLTNLEALDLSGTAVYGLESLSSFRNLYRFHSSTEKSLNLTLKGVLGDTTTTQLPHGISDLPHLELLELPTQKENQEEDTLESKKTREDLNNQQWMMSRWPTDVEGNNDKHGISVSCARFDELLKDSSLWDTNFKQFHFLVRPVSQLNEKKDHKYSYNMKIILRGICFQAWKFIYHADQVRSLEICGFQNKPASVDVILDHAAVIYITDSPFITSYSDFGAEHIKKLKFCWIERCENIKTIFDAEKLNCTTESGENKNTEEYNLQFILVSNATKLESIVLGNQPGILKNLKCLHIDCCPKILTLFCVSQQLENLEVLEIKFCDKLKTFFTEGSVQLPKLQKLHLRSLPNLAKVGCVAPNLQSLQVVDCPKLVTILSTSTNLKILHIKCCEELGKKTFEITAIFFSGDIIQFYTAIQSYSVVAIFHSKLLATSRYLCILLVFQAEFTLIISLQVEVINIFLTACMFRACVLYRFQLPASGVFYTYLPRSSVACSLFSSSGCSVVELPSTPVKELTDEETAAHVVISEILHTPLVQSKNPKVAFMFLTPGALPFERLWDMFFHGHEDKFTVYVHASREQPVHVSPYFAGRNIRSEKVVWGKISMIDAERRLLANALKDPDNQQFVLLSDSCVPIHNFDYVYNFLILANVSFLDSFEDPGPHGAGRYSERMLPEVEKKYFRKGSQWFTLKRQHAILVTADYLYYTKFKHYCRPGMEGNRNCYSDEHYLPTFFKMFDPNGFTGWSVTFVDWSEMKWHPRSFRAQDVTFELLKTMTSIETSVHITSDAKRKVLTRPCIWNGMKRPCFLFGRKFYPETLDNLMHLFSNYSSI</sequence>
<evidence type="ECO:0000259" key="9">
    <source>
        <dbReference type="Pfam" id="PF00931"/>
    </source>
</evidence>
<evidence type="ECO:0000256" key="3">
    <source>
        <dbReference type="ARBA" id="ARBA00022676"/>
    </source>
</evidence>
<organism evidence="11 12">
    <name type="scientific">Heracleum sosnowskyi</name>
    <dbReference type="NCBI Taxonomy" id="360622"/>
    <lineage>
        <taxon>Eukaryota</taxon>
        <taxon>Viridiplantae</taxon>
        <taxon>Streptophyta</taxon>
        <taxon>Embryophyta</taxon>
        <taxon>Tracheophyta</taxon>
        <taxon>Spermatophyta</taxon>
        <taxon>Magnoliopsida</taxon>
        <taxon>eudicotyledons</taxon>
        <taxon>Gunneridae</taxon>
        <taxon>Pentapetalae</taxon>
        <taxon>asterids</taxon>
        <taxon>campanulids</taxon>
        <taxon>Apiales</taxon>
        <taxon>Apiaceae</taxon>
        <taxon>Apioideae</taxon>
        <taxon>apioid superclade</taxon>
        <taxon>Tordylieae</taxon>
        <taxon>Tordyliinae</taxon>
        <taxon>Heracleum</taxon>
    </lineage>
</organism>
<comment type="caution">
    <text evidence="11">The sequence shown here is derived from an EMBL/GenBank/DDBJ whole genome shotgun (WGS) entry which is preliminary data.</text>
</comment>
<name>A0AAD8J0R7_9APIA</name>
<dbReference type="Gene3D" id="3.40.50.300">
    <property type="entry name" value="P-loop containing nucleotide triphosphate hydrolases"/>
    <property type="match status" value="1"/>
</dbReference>
<dbReference type="GO" id="GO:0006952">
    <property type="term" value="P:defense response"/>
    <property type="evidence" value="ECO:0007669"/>
    <property type="project" value="UniProtKB-ARBA"/>
</dbReference>
<dbReference type="Proteomes" id="UP001237642">
    <property type="component" value="Unassembled WGS sequence"/>
</dbReference>
<dbReference type="Pfam" id="PF23247">
    <property type="entry name" value="LRR_RPS2"/>
    <property type="match status" value="1"/>
</dbReference>
<protein>
    <submittedName>
        <fullName evidence="11">Uncharacterized protein</fullName>
    </submittedName>
</protein>
<dbReference type="SMART" id="SM00369">
    <property type="entry name" value="LRR_TYP"/>
    <property type="match status" value="6"/>
</dbReference>
<evidence type="ECO:0000256" key="6">
    <source>
        <dbReference type="ARBA" id="ARBA00023136"/>
    </source>
</evidence>
<dbReference type="InterPro" id="IPR003591">
    <property type="entry name" value="Leu-rich_rpt_typical-subtyp"/>
</dbReference>
<dbReference type="Pfam" id="PF00931">
    <property type="entry name" value="NB-ARC"/>
    <property type="match status" value="1"/>
</dbReference>
<evidence type="ECO:0000256" key="5">
    <source>
        <dbReference type="ARBA" id="ARBA00022737"/>
    </source>
</evidence>
<dbReference type="GO" id="GO:0016757">
    <property type="term" value="F:glycosyltransferase activity"/>
    <property type="evidence" value="ECO:0007669"/>
    <property type="project" value="UniProtKB-KW"/>
</dbReference>
<keyword evidence="3" id="KW-0328">Glycosyltransferase</keyword>
<evidence type="ECO:0000256" key="2">
    <source>
        <dbReference type="ARBA" id="ARBA00022614"/>
    </source>
</evidence>
<proteinExistence type="predicted"/>
<dbReference type="InterPro" id="IPR001611">
    <property type="entry name" value="Leu-rich_rpt"/>
</dbReference>
<dbReference type="InterPro" id="IPR044174">
    <property type="entry name" value="BC10-like"/>
</dbReference>
<dbReference type="GO" id="GO:0043531">
    <property type="term" value="F:ADP binding"/>
    <property type="evidence" value="ECO:0007669"/>
    <property type="project" value="InterPro"/>
</dbReference>
<dbReference type="InterPro" id="IPR032675">
    <property type="entry name" value="LRR_dom_sf"/>
</dbReference>
<reference evidence="11" key="1">
    <citation type="submission" date="2023-02" db="EMBL/GenBank/DDBJ databases">
        <title>Genome of toxic invasive species Heracleum sosnowskyi carries increased number of genes despite the absence of recent whole-genome duplications.</title>
        <authorList>
            <person name="Schelkunov M."/>
            <person name="Shtratnikova V."/>
            <person name="Makarenko M."/>
            <person name="Klepikova A."/>
            <person name="Omelchenko D."/>
            <person name="Novikova G."/>
            <person name="Obukhova E."/>
            <person name="Bogdanov V."/>
            <person name="Penin A."/>
            <person name="Logacheva M."/>
        </authorList>
    </citation>
    <scope>NUCLEOTIDE SEQUENCE</scope>
    <source>
        <strain evidence="11">Hsosn_3</strain>
        <tissue evidence="11">Leaf</tissue>
    </source>
</reference>
<evidence type="ECO:0000313" key="12">
    <source>
        <dbReference type="Proteomes" id="UP001237642"/>
    </source>
</evidence>
<keyword evidence="7" id="KW-0325">Glycoprotein</keyword>
<dbReference type="Pfam" id="PF13855">
    <property type="entry name" value="LRR_8"/>
    <property type="match status" value="2"/>
</dbReference>
<evidence type="ECO:0000256" key="7">
    <source>
        <dbReference type="ARBA" id="ARBA00023180"/>
    </source>
</evidence>
<dbReference type="SUPFAM" id="SSF52058">
    <property type="entry name" value="L domain-like"/>
    <property type="match status" value="2"/>
</dbReference>
<dbReference type="Gene3D" id="3.80.10.10">
    <property type="entry name" value="Ribonuclease Inhibitor"/>
    <property type="match status" value="5"/>
</dbReference>
<gene>
    <name evidence="11" type="ORF">POM88_012666</name>
</gene>
<feature type="domain" description="NB-ARC" evidence="9">
    <location>
        <begin position="8"/>
        <end position="152"/>
    </location>
</feature>
<dbReference type="Pfam" id="PF02485">
    <property type="entry name" value="Branch"/>
    <property type="match status" value="1"/>
</dbReference>
<keyword evidence="4" id="KW-0808">Transferase</keyword>
<evidence type="ECO:0000256" key="1">
    <source>
        <dbReference type="ARBA" id="ARBA00004606"/>
    </source>
</evidence>
<dbReference type="InterPro" id="IPR002182">
    <property type="entry name" value="NB-ARC"/>
</dbReference>
<dbReference type="PANTHER" id="PTHR31042:SF149">
    <property type="entry name" value="CORE-2_I-BRANCHING ENZYME"/>
    <property type="match status" value="1"/>
</dbReference>
<feature type="domain" description="Disease resistance protein At4g27190-like leucine-rich repeats" evidence="10">
    <location>
        <begin position="1171"/>
        <end position="1288"/>
    </location>
</feature>
<evidence type="ECO:0000256" key="4">
    <source>
        <dbReference type="ARBA" id="ARBA00022679"/>
    </source>
</evidence>
<dbReference type="EMBL" id="JAUIZM010000003">
    <property type="protein sequence ID" value="KAK1393610.1"/>
    <property type="molecule type" value="Genomic_DNA"/>
</dbReference>
<evidence type="ECO:0000313" key="11">
    <source>
        <dbReference type="EMBL" id="KAK1393610.1"/>
    </source>
</evidence>
<dbReference type="SUPFAM" id="SSF52540">
    <property type="entry name" value="P-loop containing nucleoside triphosphate hydrolases"/>
    <property type="match status" value="1"/>
</dbReference>
<feature type="region of interest" description="Disordered" evidence="8">
    <location>
        <begin position="85"/>
        <end position="119"/>
    </location>
</feature>
<keyword evidence="6" id="KW-0472">Membrane</keyword>
<dbReference type="InterPro" id="IPR027417">
    <property type="entry name" value="P-loop_NTPase"/>
</dbReference>
<keyword evidence="2" id="KW-0433">Leucine-rich repeat</keyword>
<dbReference type="InterPro" id="IPR057135">
    <property type="entry name" value="At4g27190-like_LRR"/>
</dbReference>
<dbReference type="PANTHER" id="PTHR31042">
    <property type="entry name" value="CORE-2/I-BRANCHING BETA-1,6-N-ACETYLGLUCOSAMINYLTRANSFERASE FAMILY PROTEIN-RELATED"/>
    <property type="match status" value="1"/>
</dbReference>
<keyword evidence="12" id="KW-1185">Reference proteome</keyword>